<reference evidence="1" key="1">
    <citation type="submission" date="2022-06" db="EMBL/GenBank/DDBJ databases">
        <title>Complete genome sequence of Streptomyces nigrescens HEK616.</title>
        <authorList>
            <person name="Asamizu S."/>
            <person name="Onaka H."/>
        </authorList>
    </citation>
    <scope>NUCLEOTIDE SEQUENCE</scope>
    <source>
        <strain evidence="1">HEK616</strain>
    </source>
</reference>
<proteinExistence type="predicted"/>
<organism evidence="1 2">
    <name type="scientific">Streptomyces nigrescens</name>
    <dbReference type="NCBI Taxonomy" id="1920"/>
    <lineage>
        <taxon>Bacteria</taxon>
        <taxon>Bacillati</taxon>
        <taxon>Actinomycetota</taxon>
        <taxon>Actinomycetes</taxon>
        <taxon>Kitasatosporales</taxon>
        <taxon>Streptomycetaceae</taxon>
        <taxon>Streptomyces</taxon>
    </lineage>
</organism>
<sequence>MTMQCKDIPDDVFVSAVRNAPASSAARWRTRWDVATELESTLGPVPENLFMAKARRLLARGLIGGCPCGCRGDWHPADECYDPERCCRPQTEETR</sequence>
<protein>
    <submittedName>
        <fullName evidence="1">Uncharacterized protein</fullName>
    </submittedName>
</protein>
<evidence type="ECO:0000313" key="2">
    <source>
        <dbReference type="Proteomes" id="UP001059597"/>
    </source>
</evidence>
<dbReference type="Proteomes" id="UP001059597">
    <property type="component" value="Chromosome"/>
</dbReference>
<dbReference type="EMBL" id="AP026073">
    <property type="protein sequence ID" value="BDM70546.1"/>
    <property type="molecule type" value="Genomic_DNA"/>
</dbReference>
<evidence type="ECO:0000313" key="1">
    <source>
        <dbReference type="EMBL" id="BDM70546.1"/>
    </source>
</evidence>
<gene>
    <name evidence="1" type="ORF">HEK616_40330</name>
</gene>
<accession>A0ABM7ZW13</accession>
<keyword evidence="2" id="KW-1185">Reference proteome</keyword>
<name>A0ABM7ZW13_STRNI</name>